<evidence type="ECO:0000259" key="1">
    <source>
        <dbReference type="PROSITE" id="PS50240"/>
    </source>
</evidence>
<dbReference type="Gene3D" id="2.40.10.10">
    <property type="entry name" value="Trypsin-like serine proteases"/>
    <property type="match status" value="1"/>
</dbReference>
<keyword evidence="3" id="KW-1185">Reference proteome</keyword>
<dbReference type="Proteomes" id="UP000299102">
    <property type="component" value="Unassembled WGS sequence"/>
</dbReference>
<dbReference type="SMART" id="SM00020">
    <property type="entry name" value="Tryp_SPc"/>
    <property type="match status" value="1"/>
</dbReference>
<comment type="caution">
    <text evidence="2">The sequence shown here is derived from an EMBL/GenBank/DDBJ whole genome shotgun (WGS) entry which is preliminary data.</text>
</comment>
<dbReference type="SUPFAM" id="SSF50494">
    <property type="entry name" value="Trypsin-like serine proteases"/>
    <property type="match status" value="1"/>
</dbReference>
<sequence>MSIINHLNSISQLDEFDIICTSPSNYINQLYQQLVPAAHCFWTDIDKLRPASRFAVAAGKIRRPWDDPNDDQAQKSDVSEIIIPPRFRGSQTNFQDDIALLFLTRPYVNTEYVVPLCVDFDVKFDKQQLTHGNLGKIAGWGLIDEIGTQTGNLQTAEFPTINIDQCINEAAPDFRVYITSDKICAGYTNGTALCKGDSGGGIAFSDGVGDEATHYLRGVISTAPTNNKACNVYAVTSFTHLLAHQHFIKENLDKAVWL</sequence>
<reference evidence="2 3" key="1">
    <citation type="journal article" date="2019" name="Commun. Biol.">
        <title>The bagworm genome reveals a unique fibroin gene that provides high tensile strength.</title>
        <authorList>
            <person name="Kono N."/>
            <person name="Nakamura H."/>
            <person name="Ohtoshi R."/>
            <person name="Tomita M."/>
            <person name="Numata K."/>
            <person name="Arakawa K."/>
        </authorList>
    </citation>
    <scope>NUCLEOTIDE SEQUENCE [LARGE SCALE GENOMIC DNA]</scope>
</reference>
<dbReference type="PROSITE" id="PS50240">
    <property type="entry name" value="TRYPSIN_DOM"/>
    <property type="match status" value="1"/>
</dbReference>
<evidence type="ECO:0000313" key="3">
    <source>
        <dbReference type="Proteomes" id="UP000299102"/>
    </source>
</evidence>
<dbReference type="InterPro" id="IPR009003">
    <property type="entry name" value="Peptidase_S1_PA"/>
</dbReference>
<dbReference type="STRING" id="151549.A0A4C1V4N7"/>
<dbReference type="AlphaFoldDB" id="A0A4C1V4N7"/>
<organism evidence="2 3">
    <name type="scientific">Eumeta variegata</name>
    <name type="common">Bagworm moth</name>
    <name type="synonym">Eumeta japonica</name>
    <dbReference type="NCBI Taxonomy" id="151549"/>
    <lineage>
        <taxon>Eukaryota</taxon>
        <taxon>Metazoa</taxon>
        <taxon>Ecdysozoa</taxon>
        <taxon>Arthropoda</taxon>
        <taxon>Hexapoda</taxon>
        <taxon>Insecta</taxon>
        <taxon>Pterygota</taxon>
        <taxon>Neoptera</taxon>
        <taxon>Endopterygota</taxon>
        <taxon>Lepidoptera</taxon>
        <taxon>Glossata</taxon>
        <taxon>Ditrysia</taxon>
        <taxon>Tineoidea</taxon>
        <taxon>Psychidae</taxon>
        <taxon>Oiketicinae</taxon>
        <taxon>Eumeta</taxon>
    </lineage>
</organism>
<dbReference type="EMBL" id="BGZK01000271">
    <property type="protein sequence ID" value="GBP33252.1"/>
    <property type="molecule type" value="Genomic_DNA"/>
</dbReference>
<gene>
    <name evidence="2" type="primary">F7</name>
    <name evidence="2" type="ORF">EVAR_5206_1</name>
</gene>
<dbReference type="PANTHER" id="PTHR24260:SF136">
    <property type="entry name" value="GH08193P-RELATED"/>
    <property type="match status" value="1"/>
</dbReference>
<proteinExistence type="predicted"/>
<accession>A0A4C1V4N7</accession>
<protein>
    <submittedName>
        <fullName evidence="2">Coagulation factor VII</fullName>
    </submittedName>
</protein>
<dbReference type="OrthoDB" id="2019384at2759"/>
<dbReference type="InterPro" id="IPR043504">
    <property type="entry name" value="Peptidase_S1_PA_chymotrypsin"/>
</dbReference>
<evidence type="ECO:0000313" key="2">
    <source>
        <dbReference type="EMBL" id="GBP33252.1"/>
    </source>
</evidence>
<dbReference type="PANTHER" id="PTHR24260">
    <property type="match status" value="1"/>
</dbReference>
<dbReference type="InterPro" id="IPR001254">
    <property type="entry name" value="Trypsin_dom"/>
</dbReference>
<name>A0A4C1V4N7_EUMVA</name>
<feature type="domain" description="Peptidase S1" evidence="1">
    <location>
        <begin position="34"/>
        <end position="258"/>
    </location>
</feature>
<dbReference type="Pfam" id="PF00089">
    <property type="entry name" value="Trypsin"/>
    <property type="match status" value="1"/>
</dbReference>
<dbReference type="GO" id="GO:0004252">
    <property type="term" value="F:serine-type endopeptidase activity"/>
    <property type="evidence" value="ECO:0007669"/>
    <property type="project" value="InterPro"/>
</dbReference>
<dbReference type="InterPro" id="IPR051333">
    <property type="entry name" value="CLIP_Serine_Protease"/>
</dbReference>
<dbReference type="GO" id="GO:0006508">
    <property type="term" value="P:proteolysis"/>
    <property type="evidence" value="ECO:0007669"/>
    <property type="project" value="InterPro"/>
</dbReference>